<evidence type="ECO:0000313" key="17">
    <source>
        <dbReference type="EMBL" id="KAG5923979.1"/>
    </source>
</evidence>
<dbReference type="Gene3D" id="3.10.110.10">
    <property type="entry name" value="Ubiquitin Conjugating Enzyme"/>
    <property type="match status" value="1"/>
</dbReference>
<feature type="domain" description="Protein kinase" evidence="15">
    <location>
        <begin position="595"/>
        <end position="973"/>
    </location>
</feature>
<evidence type="ECO:0000256" key="14">
    <source>
        <dbReference type="SAM" id="MobiDB-lite"/>
    </source>
</evidence>
<dbReference type="CDD" id="cd23823">
    <property type="entry name" value="RWD_GCN2"/>
    <property type="match status" value="1"/>
</dbReference>
<keyword evidence="4 11" id="KW-0547">Nucleotide-binding</keyword>
<feature type="region of interest" description="Disordered" evidence="14">
    <location>
        <begin position="209"/>
        <end position="244"/>
    </location>
</feature>
<dbReference type="InterPro" id="IPR000719">
    <property type="entry name" value="Prot_kinase_dom"/>
</dbReference>
<dbReference type="SUPFAM" id="SSF55681">
    <property type="entry name" value="Class II aaRS and biotin synthetases"/>
    <property type="match status" value="1"/>
</dbReference>
<dbReference type="InterPro" id="IPR036621">
    <property type="entry name" value="Anticodon-bd_dom_sf"/>
</dbReference>
<dbReference type="InterPro" id="IPR008271">
    <property type="entry name" value="Ser/Thr_kinase_AS"/>
</dbReference>
<dbReference type="FunFam" id="3.40.50.800:FF:000009">
    <property type="entry name" value="Eukaryotic translation initiation factor 2-alpha kinase"/>
    <property type="match status" value="1"/>
</dbReference>
<keyword evidence="5" id="KW-0418">Kinase</keyword>
<dbReference type="Pfam" id="PF00069">
    <property type="entry name" value="Pkinase"/>
    <property type="match status" value="3"/>
</dbReference>
<evidence type="ECO:0000259" key="15">
    <source>
        <dbReference type="PROSITE" id="PS50011"/>
    </source>
</evidence>
<reference evidence="17" key="1">
    <citation type="journal article" date="2020" name="bioRxiv">
        <title>Whole genome comparisons of ergot fungi reveals the divergence and evolution of species within the genus Claviceps are the result of varying mechanisms driving genome evolution and host range expansion.</title>
        <authorList>
            <person name="Wyka S.A."/>
            <person name="Mondo S.J."/>
            <person name="Liu M."/>
            <person name="Dettman J."/>
            <person name="Nalam V."/>
            <person name="Broders K.D."/>
        </authorList>
    </citation>
    <scope>NUCLEOTIDE SEQUENCE</scope>
    <source>
        <strain evidence="17">CCC 489</strain>
    </source>
</reference>
<feature type="binding site" evidence="11">
    <location>
        <position position="624"/>
    </location>
    <ligand>
        <name>ATP</name>
        <dbReference type="ChEBI" id="CHEBI:30616"/>
    </ligand>
</feature>
<evidence type="ECO:0000256" key="3">
    <source>
        <dbReference type="ARBA" id="ARBA00022679"/>
    </source>
</evidence>
<dbReference type="SMART" id="SM00220">
    <property type="entry name" value="S_TKc"/>
    <property type="match status" value="2"/>
</dbReference>
<dbReference type="InterPro" id="IPR011009">
    <property type="entry name" value="Kinase-like_dom_sf"/>
</dbReference>
<evidence type="ECO:0000256" key="9">
    <source>
        <dbReference type="ARBA" id="ARBA00048679"/>
    </source>
</evidence>
<dbReference type="CDD" id="cd22249">
    <property type="entry name" value="UDM1_RNF168_RNF169-like"/>
    <property type="match status" value="1"/>
</dbReference>
<dbReference type="FunFam" id="3.10.110.10:FF:000050">
    <property type="entry name" value="eIF-2-alpha kinase GCN2"/>
    <property type="match status" value="1"/>
</dbReference>
<dbReference type="InterPro" id="IPR016255">
    <property type="entry name" value="Gcn2"/>
</dbReference>
<dbReference type="Proteomes" id="UP000811619">
    <property type="component" value="Unassembled WGS sequence"/>
</dbReference>
<dbReference type="OrthoDB" id="341578at2759"/>
<dbReference type="GO" id="GO:0005634">
    <property type="term" value="C:nucleus"/>
    <property type="evidence" value="ECO:0007669"/>
    <property type="project" value="TreeGrafter"/>
</dbReference>
<evidence type="ECO:0000256" key="6">
    <source>
        <dbReference type="ARBA" id="ARBA00022840"/>
    </source>
</evidence>
<proteinExistence type="inferred from homology"/>
<dbReference type="GO" id="GO:0009893">
    <property type="term" value="P:positive regulation of metabolic process"/>
    <property type="evidence" value="ECO:0007669"/>
    <property type="project" value="UniProtKB-ARBA"/>
</dbReference>
<evidence type="ECO:0000256" key="12">
    <source>
        <dbReference type="PROSITE-ProRule" id="PRU10141"/>
    </source>
</evidence>
<dbReference type="SMART" id="SM00591">
    <property type="entry name" value="RWD"/>
    <property type="match status" value="1"/>
</dbReference>
<dbReference type="InterPro" id="IPR006575">
    <property type="entry name" value="RWD_dom"/>
</dbReference>
<dbReference type="EMBL" id="SRPY01000430">
    <property type="protein sequence ID" value="KAG5923979.1"/>
    <property type="molecule type" value="Genomic_DNA"/>
</dbReference>
<comment type="catalytic activity">
    <reaction evidence="8">
        <text>L-threonyl-[protein] + ATP = O-phospho-L-threonyl-[protein] + ADP + H(+)</text>
        <dbReference type="Rhea" id="RHEA:46608"/>
        <dbReference type="Rhea" id="RHEA-COMP:11060"/>
        <dbReference type="Rhea" id="RHEA-COMP:11605"/>
        <dbReference type="ChEBI" id="CHEBI:15378"/>
        <dbReference type="ChEBI" id="CHEBI:30013"/>
        <dbReference type="ChEBI" id="CHEBI:30616"/>
        <dbReference type="ChEBI" id="CHEBI:61977"/>
        <dbReference type="ChEBI" id="CHEBI:456216"/>
        <dbReference type="EC" id="2.7.11.1"/>
    </reaction>
</comment>
<dbReference type="Pfam" id="PF12745">
    <property type="entry name" value="HGTP_anticodon2"/>
    <property type="match status" value="1"/>
</dbReference>
<accession>A0A8K0NGS4</accession>
<evidence type="ECO:0000256" key="11">
    <source>
        <dbReference type="PIRSR" id="PIRSR000660-2"/>
    </source>
</evidence>
<dbReference type="GO" id="GO:0004694">
    <property type="term" value="F:eukaryotic translation initiation factor 2alpha kinase activity"/>
    <property type="evidence" value="ECO:0007669"/>
    <property type="project" value="InterPro"/>
</dbReference>
<feature type="compositionally biased region" description="Acidic residues" evidence="14">
    <location>
        <begin position="716"/>
        <end position="734"/>
    </location>
</feature>
<gene>
    <name evidence="17" type="ORF">E4U42_004778</name>
</gene>
<evidence type="ECO:0000256" key="5">
    <source>
        <dbReference type="ARBA" id="ARBA00022777"/>
    </source>
</evidence>
<dbReference type="FunFam" id="3.30.200.20:FF:000379">
    <property type="entry name" value="eIF-2-alpha kinase GCN2"/>
    <property type="match status" value="1"/>
</dbReference>
<dbReference type="GO" id="GO:0005737">
    <property type="term" value="C:cytoplasm"/>
    <property type="evidence" value="ECO:0007669"/>
    <property type="project" value="TreeGrafter"/>
</dbReference>
<dbReference type="InterPro" id="IPR045864">
    <property type="entry name" value="aa-tRNA-synth_II/BPL/LPL"/>
</dbReference>
<dbReference type="GO" id="GO:0000077">
    <property type="term" value="P:DNA damage checkpoint signaling"/>
    <property type="evidence" value="ECO:0007669"/>
    <property type="project" value="InterPro"/>
</dbReference>
<dbReference type="PROSITE" id="PS50908">
    <property type="entry name" value="RWD"/>
    <property type="match status" value="1"/>
</dbReference>
<keyword evidence="3" id="KW-0808">Transferase</keyword>
<dbReference type="PANTHER" id="PTHR11042">
    <property type="entry name" value="EUKARYOTIC TRANSLATION INITIATION FACTOR 2-ALPHA KINASE EIF2-ALPHA KINASE -RELATED"/>
    <property type="match status" value="1"/>
</dbReference>
<feature type="domain" description="Protein kinase" evidence="15">
    <location>
        <begin position="283"/>
        <end position="546"/>
    </location>
</feature>
<feature type="active site" description="Proton acceptor" evidence="10">
    <location>
        <position position="820"/>
    </location>
</feature>
<dbReference type="Pfam" id="PF13393">
    <property type="entry name" value="tRNA-synt_His"/>
    <property type="match status" value="1"/>
</dbReference>
<dbReference type="InterPro" id="IPR050339">
    <property type="entry name" value="CC_SR_Kinase"/>
</dbReference>
<dbReference type="FunFam" id="1.10.510.10:FF:000821">
    <property type="entry name" value="Serine/threonine-protein kinase gcn2"/>
    <property type="match status" value="1"/>
</dbReference>
<dbReference type="PROSITE" id="PS50011">
    <property type="entry name" value="PROTEIN_KINASE_DOM"/>
    <property type="match status" value="2"/>
</dbReference>
<dbReference type="Gene3D" id="3.30.200.20">
    <property type="entry name" value="Phosphorylase Kinase, domain 1"/>
    <property type="match status" value="1"/>
</dbReference>
<evidence type="ECO:0000256" key="7">
    <source>
        <dbReference type="ARBA" id="ARBA00037982"/>
    </source>
</evidence>
<dbReference type="InterPro" id="IPR016135">
    <property type="entry name" value="UBQ-conjugating_enzyme/RWD"/>
</dbReference>
<comment type="caution">
    <text evidence="17">The sequence shown here is derived from an EMBL/GenBank/DDBJ whole genome shotgun (WGS) entry which is preliminary data.</text>
</comment>
<evidence type="ECO:0000256" key="2">
    <source>
        <dbReference type="ARBA" id="ARBA00022527"/>
    </source>
</evidence>
<dbReference type="GO" id="GO:0005524">
    <property type="term" value="F:ATP binding"/>
    <property type="evidence" value="ECO:0007669"/>
    <property type="project" value="UniProtKB-UniRule"/>
</dbReference>
<keyword evidence="13" id="KW-0175">Coiled coil</keyword>
<feature type="binding site" evidence="11">
    <location>
        <begin position="601"/>
        <end position="609"/>
    </location>
    <ligand>
        <name>ATP</name>
        <dbReference type="ChEBI" id="CHEBI:30616"/>
    </ligand>
</feature>
<feature type="compositionally biased region" description="Basic and acidic residues" evidence="14">
    <location>
        <begin position="214"/>
        <end position="225"/>
    </location>
</feature>
<dbReference type="PANTHER" id="PTHR11042:SF136">
    <property type="entry name" value="EIF-2-ALPHA KINASE GCN2"/>
    <property type="match status" value="1"/>
</dbReference>
<dbReference type="SUPFAM" id="SSF54495">
    <property type="entry name" value="UBC-like"/>
    <property type="match status" value="1"/>
</dbReference>
<dbReference type="Gene3D" id="1.10.510.10">
    <property type="entry name" value="Transferase(Phosphotransferase) domain 1"/>
    <property type="match status" value="2"/>
</dbReference>
<protein>
    <recommendedName>
        <fullName evidence="1">non-specific serine/threonine protein kinase</fullName>
        <ecNumber evidence="1">2.7.11.1</ecNumber>
    </recommendedName>
</protein>
<evidence type="ECO:0000259" key="16">
    <source>
        <dbReference type="PROSITE" id="PS50908"/>
    </source>
</evidence>
<dbReference type="Gene3D" id="3.40.50.800">
    <property type="entry name" value="Anticodon-binding domain"/>
    <property type="match status" value="1"/>
</dbReference>
<sequence length="1616" mass="181458">MAWQPTGRKRAVTIDSTADDASFPGLKPTAPDATAKIEYEELQQNELLALEAIYGDDFVMHTSTHSAWKKTEPSFDIRVKASTDSDFAATVGFVLTATYPRTPPLLTVKDVRDLREATQFKIQKFVDTQPKEFAKEPQEMVDRIVEGVRDILEDAAQVEASGKQLPSLEEEREQHEAQLALLAQRQKEEEARRKLQETKEEERVMSEMLQLQIDRQRQKAKESRVSRRPNALSEQPSDNSAVDSEQLDFDQLCSATDKDGNSLAFRSVAGKCDPQQGRVTIVYTVRPVLANGQGNLALALKQATLRSGSKDTKEFKKQLQSLESRLQDLKTTRRIHHRHLVDVLDFKVESGTPADPVAPHAWTVSILTPMAEKGSLEELLELAGHIEIGKVRSWTRDLLDALNYLHNQNMAHQDIHPRNVILFRESRGEIVPKLSDAWYQREIHSASTPKPGLPGLSSAKSAYWLPPEIAGQSKPQYTFKTDIWEFGVVFVQMIFGLDVLQRYSSPRNLMESLTLSQSLQELVSRFFKDDKQKRPRPFELGSSEFLATDAPVLVDESPAMLPTTPSMTSLHALPAKLRRDSTTRSAIVSRYTEDFVEEGRLGKGGFGEVVKARKKLDGQIYAIKKVTQRSHASLTEILKEVRLLSQLSHPAVVRYYNTWVEEVADVSDTDGETSTDGLTEATRETVESTGIDIQFVASTGGLDFMSSNAAIEFGYDDDSDDGESYEDSDDDSSSVDEAGAGHRGRLSPDKERQALILKRARYQRSYRTVLYISMEYCEKRTLRDLISRGLHKATAEIWRLFRQILEGLTHIHGLSIVHRDLKPENIFISSSVEGMDNIKIGDFGLATSGQFSVDKVASGGGGNVNDDLESVDMTRSIGTAYYSAPEVRSAAHGMYSTKVDMYSLGIIFFEMCYQPMLGMQKADVIGQLRQSKPVLPSDFKPAEKTQTEIILSLVNHNPKERPSSADLLKSGKLPVQMESETIRRTLAGLADPSSPYYRKMLSTLFARPIDAAKDYAWDMFASTPSAEELLNQGLVKSILHSIFRHHGALEMPRSSIYPRSSHYGDNVVQLLDPNGTVLQLPYDLTMGNARMVAKQSAGSVPQRTFSFGSVYRDKQDTGQPTMFGEVDFDIVTTDALDLALKEAEVLKVLDEIVHAVPSLSQSQMCFHVGHSDLLQSIFEHCGVEKTSRRLAADALSRLNIHNHTWQKVRTELRSPAVGVSATSVDELQKFDFRDTPNKAFSRLKTLFEGGDMYQRASSTMAHLKEVAEYAKRFGVRTKIYINPLNSIKESFYAGGILFSCLYDKKVKDVFAAGGRYDHLVKEQRLKTGGSYKERHAVGFSLAWERLARVSKTGAKSFLKKQETDPSMAFTERRCDILVASFDMTILRSTGIEILQLLWDHDISAEMARDARSPEDLLSKYRDENYSWVIVVKPDAMLKIKTTSRKDVPDVDLPQPQLMAWLRSEMKERDARAFSKLRSSASQAIESTGLGQGESRQEQDVKVLVAGTKSKKFNRSQVVDHAQLSAVNLVRSFLDGPILAIETTDQVIELLRETSMSDHESWKRAEQAVTMNERKYVRELHAQLDTWRSSYESKAQSKHAFIYNFRTGTCVYYDLSA</sequence>
<dbReference type="InterPro" id="IPR017441">
    <property type="entry name" value="Protein_kinase_ATP_BS"/>
</dbReference>
<dbReference type="Gene3D" id="3.30.930.10">
    <property type="entry name" value="Bira Bifunctional Protein, Domain 2"/>
    <property type="match status" value="1"/>
</dbReference>
<feature type="coiled-coil region" evidence="13">
    <location>
        <begin position="158"/>
        <end position="208"/>
    </location>
</feature>
<keyword evidence="2" id="KW-0723">Serine/threonine-protein kinase</keyword>
<feature type="domain" description="RWD" evidence="16">
    <location>
        <begin position="45"/>
        <end position="155"/>
    </location>
</feature>
<feature type="binding site" evidence="12">
    <location>
        <position position="625"/>
    </location>
    <ligand>
        <name>ATP</name>
        <dbReference type="ChEBI" id="CHEBI:30616"/>
    </ligand>
</feature>
<evidence type="ECO:0000256" key="8">
    <source>
        <dbReference type="ARBA" id="ARBA00047899"/>
    </source>
</evidence>
<dbReference type="SUPFAM" id="SSF56112">
    <property type="entry name" value="Protein kinase-like (PK-like)"/>
    <property type="match status" value="2"/>
</dbReference>
<name>A0A8K0NGS4_9HYPO</name>
<feature type="compositionally biased region" description="Polar residues" evidence="14">
    <location>
        <begin position="232"/>
        <end position="243"/>
    </location>
</feature>
<dbReference type="CDD" id="cd14012">
    <property type="entry name" value="PK_eIF2AK_GCN2_rpt1"/>
    <property type="match status" value="1"/>
</dbReference>
<dbReference type="PROSITE" id="PS00108">
    <property type="entry name" value="PROTEIN_KINASE_ST"/>
    <property type="match status" value="1"/>
</dbReference>
<dbReference type="PIRSF" id="PIRSF000660">
    <property type="entry name" value="Ser/Thr_PK_GCN2"/>
    <property type="match status" value="1"/>
</dbReference>
<evidence type="ECO:0000256" key="4">
    <source>
        <dbReference type="ARBA" id="ARBA00022741"/>
    </source>
</evidence>
<keyword evidence="6 11" id="KW-0067">ATP-binding</keyword>
<dbReference type="PROSITE" id="PS00107">
    <property type="entry name" value="PROTEIN_KINASE_ATP"/>
    <property type="match status" value="1"/>
</dbReference>
<dbReference type="EC" id="2.7.11.1" evidence="1"/>
<dbReference type="Pfam" id="PF05773">
    <property type="entry name" value="RWD"/>
    <property type="match status" value="1"/>
</dbReference>
<organism evidence="17 18">
    <name type="scientific">Claviceps africana</name>
    <dbReference type="NCBI Taxonomy" id="83212"/>
    <lineage>
        <taxon>Eukaryota</taxon>
        <taxon>Fungi</taxon>
        <taxon>Dikarya</taxon>
        <taxon>Ascomycota</taxon>
        <taxon>Pezizomycotina</taxon>
        <taxon>Sordariomycetes</taxon>
        <taxon>Hypocreomycetidae</taxon>
        <taxon>Hypocreales</taxon>
        <taxon>Clavicipitaceae</taxon>
        <taxon>Claviceps</taxon>
    </lineage>
</organism>
<evidence type="ECO:0000256" key="13">
    <source>
        <dbReference type="SAM" id="Coils"/>
    </source>
</evidence>
<dbReference type="FunFam" id="3.30.930.10:FF:000074">
    <property type="entry name" value="Serine/threonine-protein kinase gcn2"/>
    <property type="match status" value="1"/>
</dbReference>
<dbReference type="InterPro" id="IPR024435">
    <property type="entry name" value="HisRS-related_dom"/>
</dbReference>
<evidence type="ECO:0000313" key="18">
    <source>
        <dbReference type="Proteomes" id="UP000811619"/>
    </source>
</evidence>
<evidence type="ECO:0000256" key="10">
    <source>
        <dbReference type="PIRSR" id="PIRSR000660-1"/>
    </source>
</evidence>
<comment type="catalytic activity">
    <reaction evidence="9">
        <text>L-seryl-[protein] + ATP = O-phospho-L-seryl-[protein] + ADP + H(+)</text>
        <dbReference type="Rhea" id="RHEA:17989"/>
        <dbReference type="Rhea" id="RHEA-COMP:9863"/>
        <dbReference type="Rhea" id="RHEA-COMP:11604"/>
        <dbReference type="ChEBI" id="CHEBI:15378"/>
        <dbReference type="ChEBI" id="CHEBI:29999"/>
        <dbReference type="ChEBI" id="CHEBI:30616"/>
        <dbReference type="ChEBI" id="CHEBI:83421"/>
        <dbReference type="ChEBI" id="CHEBI:456216"/>
        <dbReference type="EC" id="2.7.11.1"/>
    </reaction>
</comment>
<evidence type="ECO:0000256" key="1">
    <source>
        <dbReference type="ARBA" id="ARBA00012513"/>
    </source>
</evidence>
<dbReference type="CDD" id="cd14046">
    <property type="entry name" value="STKc_EIF2AK4_GCN2_rpt2"/>
    <property type="match status" value="1"/>
</dbReference>
<dbReference type="InterPro" id="IPR041715">
    <property type="entry name" value="HisRS-like_core"/>
</dbReference>
<keyword evidence="18" id="KW-1185">Reference proteome</keyword>
<feature type="region of interest" description="Disordered" evidence="14">
    <location>
        <begin position="716"/>
        <end position="747"/>
    </location>
</feature>
<comment type="similarity">
    <text evidence="7">Belongs to the protein kinase superfamily. Ser/Thr protein kinase family. GCN2 subfamily.</text>
</comment>